<feature type="domain" description="GyrI-like small molecule binding" evidence="1">
    <location>
        <begin position="20"/>
        <end position="136"/>
    </location>
</feature>
<dbReference type="AlphaFoldDB" id="A0A6N7VVA5"/>
<dbReference type="EMBL" id="VULQ01000004">
    <property type="protein sequence ID" value="MSS77619.1"/>
    <property type="molecule type" value="Genomic_DNA"/>
</dbReference>
<dbReference type="Gene3D" id="3.20.80.10">
    <property type="entry name" value="Regulatory factor, effector binding domain"/>
    <property type="match status" value="1"/>
</dbReference>
<keyword evidence="3" id="KW-1185">Reference proteome</keyword>
<organism evidence="2 3">
    <name type="scientific">Anaerococcus porci</name>
    <dbReference type="NCBI Taxonomy" id="2652269"/>
    <lineage>
        <taxon>Bacteria</taxon>
        <taxon>Bacillati</taxon>
        <taxon>Bacillota</taxon>
        <taxon>Tissierellia</taxon>
        <taxon>Tissierellales</taxon>
        <taxon>Peptoniphilaceae</taxon>
        <taxon>Anaerococcus</taxon>
    </lineage>
</organism>
<proteinExistence type="predicted"/>
<dbReference type="Pfam" id="PF06445">
    <property type="entry name" value="GyrI-like"/>
    <property type="match status" value="1"/>
</dbReference>
<dbReference type="RefSeq" id="WP_154539936.1">
    <property type="nucleotide sequence ID" value="NZ_VULQ01000004.1"/>
</dbReference>
<accession>A0A6N7VVA5</accession>
<dbReference type="InterPro" id="IPR011256">
    <property type="entry name" value="Reg_factor_effector_dom_sf"/>
</dbReference>
<evidence type="ECO:0000313" key="2">
    <source>
        <dbReference type="EMBL" id="MSS77619.1"/>
    </source>
</evidence>
<dbReference type="Proteomes" id="UP000441925">
    <property type="component" value="Unassembled WGS sequence"/>
</dbReference>
<comment type="caution">
    <text evidence="2">The sequence shown here is derived from an EMBL/GenBank/DDBJ whole genome shotgun (WGS) entry which is preliminary data.</text>
</comment>
<sequence length="143" mass="16818">MDKKTSKVRNEINIEFSIRELEKNEKNAMVFFGKVGLGISKENLQKSNYNTYDRFFLILDEEDNYNGETSFIKEHKCVIIRYFGGHEDAFKLYEKLMVFIKENNLEITGFSQEITLIDYGYSNDKSRFLTEIQIPISDSHITC</sequence>
<evidence type="ECO:0000259" key="1">
    <source>
        <dbReference type="Pfam" id="PF06445"/>
    </source>
</evidence>
<gene>
    <name evidence="2" type="ORF">FYJ26_04220</name>
</gene>
<protein>
    <recommendedName>
        <fullName evidence="1">GyrI-like small molecule binding domain-containing protein</fullName>
    </recommendedName>
</protein>
<reference evidence="2 3" key="1">
    <citation type="submission" date="2019-08" db="EMBL/GenBank/DDBJ databases">
        <title>In-depth cultivation of the pig gut microbiome towards novel bacterial diversity and tailored functional studies.</title>
        <authorList>
            <person name="Wylensek D."/>
            <person name="Hitch T.C.A."/>
            <person name="Clavel T."/>
        </authorList>
    </citation>
    <scope>NUCLEOTIDE SEQUENCE [LARGE SCALE GENOMIC DNA]</scope>
    <source>
        <strain evidence="2 3">WCA-380-WT-2B</strain>
    </source>
</reference>
<dbReference type="InterPro" id="IPR029442">
    <property type="entry name" value="GyrI-like"/>
</dbReference>
<dbReference type="SUPFAM" id="SSF55136">
    <property type="entry name" value="Probable bacterial effector-binding domain"/>
    <property type="match status" value="1"/>
</dbReference>
<name>A0A6N7VVA5_9FIRM</name>
<evidence type="ECO:0000313" key="3">
    <source>
        <dbReference type="Proteomes" id="UP000441925"/>
    </source>
</evidence>